<name>A0A8S2EDA7_9BILA</name>
<dbReference type="InterPro" id="IPR000477">
    <property type="entry name" value="RT_dom"/>
</dbReference>
<dbReference type="PANTHER" id="PTHR33481:SF1">
    <property type="entry name" value="ENDONUCLEASE_EXONUCLEASE_PHOSPHATASE DOMAIN-CONTAINING PROTEIN-RELATED"/>
    <property type="match status" value="1"/>
</dbReference>
<dbReference type="Proteomes" id="UP000677228">
    <property type="component" value="Unassembled WGS sequence"/>
</dbReference>
<proteinExistence type="predicted"/>
<feature type="domain" description="Reverse transcriptase" evidence="1">
    <location>
        <begin position="1"/>
        <end position="222"/>
    </location>
</feature>
<dbReference type="Pfam" id="PF00078">
    <property type="entry name" value="RVT_1"/>
    <property type="match status" value="1"/>
</dbReference>
<gene>
    <name evidence="2" type="ORF">OVA965_LOCUS21689</name>
    <name evidence="3" type="ORF">TMI583_LOCUS22396</name>
</gene>
<evidence type="ECO:0000259" key="1">
    <source>
        <dbReference type="PROSITE" id="PS50878"/>
    </source>
</evidence>
<comment type="caution">
    <text evidence="2">The sequence shown here is derived from an EMBL/GenBank/DDBJ whole genome shotgun (WGS) entry which is preliminary data.</text>
</comment>
<dbReference type="EMBL" id="CAJNOK010011969">
    <property type="protein sequence ID" value="CAF1152766.1"/>
    <property type="molecule type" value="Genomic_DNA"/>
</dbReference>
<reference evidence="2" key="1">
    <citation type="submission" date="2021-02" db="EMBL/GenBank/DDBJ databases">
        <authorList>
            <person name="Nowell W R."/>
        </authorList>
    </citation>
    <scope>NUCLEOTIDE SEQUENCE</scope>
</reference>
<dbReference type="SUPFAM" id="SSF56672">
    <property type="entry name" value="DNA/RNA polymerases"/>
    <property type="match status" value="1"/>
</dbReference>
<accession>A0A8S2EDA7</accession>
<dbReference type="Gene3D" id="3.30.70.270">
    <property type="match status" value="1"/>
</dbReference>
<dbReference type="PANTHER" id="PTHR33481">
    <property type="entry name" value="REVERSE TRANSCRIPTASE"/>
    <property type="match status" value="1"/>
</dbReference>
<dbReference type="InterPro" id="IPR043502">
    <property type="entry name" value="DNA/RNA_pol_sf"/>
</dbReference>
<sequence>MLSKECHCKQIFHQQQFGFRRGVSAEDAHLYLIYKIQQAKKKGLITTATFVDIRKAFDSVNRELLIQKMHQLKISTNIIDIVNDFCVERTAFVSLNGHTSLIRKIDYGIPQGSALSPVLFNLYVRSVLDETKNKHIDIILYADDITIITSSTKAKINTRRIKSYLKNLVVILEKMNLGFQVDKTEMIHIQSNTKNKSLTNSMTLNGYTIVPSRKVKYLGLIIDEFLTFKPHIQQTAKNGTRYLAYLKNILRKNGMLNANMMLQLYRTMIIPRTDLSACVWANVTKAALKPLMKLQKLTLATALGTSRQTVALSSLEVFCNLLRVYFRLMRRQMIKAITLHSRLLYHPLSALFEKPEKGTIFAKLKEIISTVSSDNNPMSELIKHSEMHVLFEPCATAVDVIISNDELALNEEQELLEKIDNTTMLLIYTDASKQHDEVAAAVTIMTKAGDEIRWRIMACI</sequence>
<organism evidence="2 4">
    <name type="scientific">Didymodactylos carnosus</name>
    <dbReference type="NCBI Taxonomy" id="1234261"/>
    <lineage>
        <taxon>Eukaryota</taxon>
        <taxon>Metazoa</taxon>
        <taxon>Spiralia</taxon>
        <taxon>Gnathifera</taxon>
        <taxon>Rotifera</taxon>
        <taxon>Eurotatoria</taxon>
        <taxon>Bdelloidea</taxon>
        <taxon>Philodinida</taxon>
        <taxon>Philodinidae</taxon>
        <taxon>Didymodactylos</taxon>
    </lineage>
</organism>
<dbReference type="InterPro" id="IPR043128">
    <property type="entry name" value="Rev_trsase/Diguanyl_cyclase"/>
</dbReference>
<dbReference type="AlphaFoldDB" id="A0A8S2EDA7"/>
<evidence type="ECO:0000313" key="2">
    <source>
        <dbReference type="EMBL" id="CAF1152766.1"/>
    </source>
</evidence>
<dbReference type="CDD" id="cd01650">
    <property type="entry name" value="RT_nLTR_like"/>
    <property type="match status" value="1"/>
</dbReference>
<dbReference type="EMBL" id="CAJOBA010031945">
    <property type="protein sequence ID" value="CAF3961546.1"/>
    <property type="molecule type" value="Genomic_DNA"/>
</dbReference>
<evidence type="ECO:0000313" key="3">
    <source>
        <dbReference type="EMBL" id="CAF3961546.1"/>
    </source>
</evidence>
<dbReference type="PROSITE" id="PS50878">
    <property type="entry name" value="RT_POL"/>
    <property type="match status" value="1"/>
</dbReference>
<protein>
    <recommendedName>
        <fullName evidence="1">Reverse transcriptase domain-containing protein</fullName>
    </recommendedName>
</protein>
<dbReference type="Proteomes" id="UP000682733">
    <property type="component" value="Unassembled WGS sequence"/>
</dbReference>
<evidence type="ECO:0000313" key="4">
    <source>
        <dbReference type="Proteomes" id="UP000677228"/>
    </source>
</evidence>